<sequence length="124" mass="12880">MSLPLLRTAALLAAGSWLATATAQAAGWSPSKCGSEPDAPTLHLGTVEQYNASVDAFNAYAKAARTYNDCLVREVSAEQAANNAEAVKQNQAISASARTIQGRITANFTRDSAALKAAGAKLKK</sequence>
<evidence type="ECO:0000313" key="4">
    <source>
        <dbReference type="Proteomes" id="UP000557688"/>
    </source>
</evidence>
<feature type="signal peptide" evidence="1">
    <location>
        <begin position="1"/>
        <end position="25"/>
    </location>
</feature>
<organism evidence="3 5">
    <name type="scientific">Endobacter medicaginis</name>
    <dbReference type="NCBI Taxonomy" id="1181271"/>
    <lineage>
        <taxon>Bacteria</taxon>
        <taxon>Pseudomonadati</taxon>
        <taxon>Pseudomonadota</taxon>
        <taxon>Alphaproteobacteria</taxon>
        <taxon>Acetobacterales</taxon>
        <taxon>Acetobacteraceae</taxon>
        <taxon>Endobacter</taxon>
    </lineage>
</organism>
<keyword evidence="1" id="KW-0732">Signal</keyword>
<evidence type="ECO:0000256" key="1">
    <source>
        <dbReference type="SAM" id="SignalP"/>
    </source>
</evidence>
<reference evidence="2 4" key="2">
    <citation type="submission" date="2020-08" db="EMBL/GenBank/DDBJ databases">
        <title>Genomic Encyclopedia of Type Strains, Phase III (KMG-III): the genomes of soil and plant-associated and newly described type strains.</title>
        <authorList>
            <person name="Whitman W."/>
        </authorList>
    </citation>
    <scope>NUCLEOTIDE SEQUENCE [LARGE SCALE GENOMIC DNA]</scope>
    <source>
        <strain evidence="2 4">CECT 8088</strain>
    </source>
</reference>
<dbReference type="Proteomes" id="UP000557688">
    <property type="component" value="Unassembled WGS sequence"/>
</dbReference>
<dbReference type="EMBL" id="JABXXQ010000499">
    <property type="protein sequence ID" value="NVN31789.1"/>
    <property type="molecule type" value="Genomic_DNA"/>
</dbReference>
<dbReference type="RefSeq" id="WP_176626340.1">
    <property type="nucleotide sequence ID" value="NZ_JABXXQ010000499.1"/>
</dbReference>
<dbReference type="EMBL" id="JACHXV010000005">
    <property type="protein sequence ID" value="MBB3173966.1"/>
    <property type="molecule type" value="Genomic_DNA"/>
</dbReference>
<dbReference type="AlphaFoldDB" id="A0A850NU69"/>
<gene>
    <name evidence="2" type="ORF">FHR90_001798</name>
    <name evidence="3" type="ORF">HUK83_15785</name>
</gene>
<reference evidence="3 5" key="1">
    <citation type="submission" date="2020-06" db="EMBL/GenBank/DDBJ databases">
        <title>Description of novel acetic acid bacteria.</title>
        <authorList>
            <person name="Sombolestani A."/>
        </authorList>
    </citation>
    <scope>NUCLEOTIDE SEQUENCE [LARGE SCALE GENOMIC DNA]</scope>
    <source>
        <strain evidence="3 5">LMG 26838</strain>
    </source>
</reference>
<proteinExistence type="predicted"/>
<name>A0A850NU69_9PROT</name>
<evidence type="ECO:0000313" key="5">
    <source>
        <dbReference type="Proteomes" id="UP000565205"/>
    </source>
</evidence>
<accession>A0A850NU69</accession>
<evidence type="ECO:0000313" key="3">
    <source>
        <dbReference type="EMBL" id="NVN31789.1"/>
    </source>
</evidence>
<feature type="chain" id="PRO_5036418688" evidence="1">
    <location>
        <begin position="26"/>
        <end position="124"/>
    </location>
</feature>
<protein>
    <submittedName>
        <fullName evidence="3">Uncharacterized protein</fullName>
    </submittedName>
</protein>
<dbReference type="Proteomes" id="UP000565205">
    <property type="component" value="Unassembled WGS sequence"/>
</dbReference>
<keyword evidence="4" id="KW-1185">Reference proteome</keyword>
<evidence type="ECO:0000313" key="2">
    <source>
        <dbReference type="EMBL" id="MBB3173966.1"/>
    </source>
</evidence>
<comment type="caution">
    <text evidence="3">The sequence shown here is derived from an EMBL/GenBank/DDBJ whole genome shotgun (WGS) entry which is preliminary data.</text>
</comment>